<evidence type="ECO:0000256" key="5">
    <source>
        <dbReference type="ARBA" id="ARBA00022475"/>
    </source>
</evidence>
<keyword evidence="5 13" id="KW-1003">Cell membrane</keyword>
<dbReference type="EMBL" id="CP049056">
    <property type="protein sequence ID" value="QIE56805.1"/>
    <property type="molecule type" value="Genomic_DNA"/>
</dbReference>
<evidence type="ECO:0000256" key="8">
    <source>
        <dbReference type="ARBA" id="ARBA00022841"/>
    </source>
</evidence>
<dbReference type="PIRSF" id="PIRSF016636">
    <property type="entry name" value="AlgI_DltB"/>
    <property type="match status" value="1"/>
</dbReference>
<dbReference type="PANTHER" id="PTHR13285">
    <property type="entry name" value="ACYLTRANSFERASE"/>
    <property type="match status" value="1"/>
</dbReference>
<feature type="transmembrane region" description="Helical" evidence="14">
    <location>
        <begin position="430"/>
        <end position="454"/>
    </location>
</feature>
<evidence type="ECO:0000256" key="7">
    <source>
        <dbReference type="ARBA" id="ARBA00022692"/>
    </source>
</evidence>
<evidence type="ECO:0000256" key="2">
    <source>
        <dbReference type="ARBA" id="ARBA00005182"/>
    </source>
</evidence>
<comment type="pathway">
    <text evidence="2">Glycan biosynthesis; alginate biosynthesis.</text>
</comment>
<evidence type="ECO:0000256" key="12">
    <source>
        <dbReference type="ARBA" id="ARBA00031030"/>
    </source>
</evidence>
<evidence type="ECO:0000256" key="13">
    <source>
        <dbReference type="PIRNR" id="PIRNR016636"/>
    </source>
</evidence>
<feature type="transmembrane region" description="Helical" evidence="14">
    <location>
        <begin position="30"/>
        <end position="47"/>
    </location>
</feature>
<keyword evidence="11 13" id="KW-0012">Acyltransferase</keyword>
<organism evidence="15 16">
    <name type="scientific">Pikeienuella piscinae</name>
    <dbReference type="NCBI Taxonomy" id="2748098"/>
    <lineage>
        <taxon>Bacteria</taxon>
        <taxon>Pseudomonadati</taxon>
        <taxon>Pseudomonadota</taxon>
        <taxon>Alphaproteobacteria</taxon>
        <taxon>Rhodobacterales</taxon>
        <taxon>Paracoccaceae</taxon>
        <taxon>Pikeienuella</taxon>
    </lineage>
</organism>
<evidence type="ECO:0000256" key="14">
    <source>
        <dbReference type="SAM" id="Phobius"/>
    </source>
</evidence>
<feature type="transmembrane region" description="Helical" evidence="14">
    <location>
        <begin position="343"/>
        <end position="360"/>
    </location>
</feature>
<proteinExistence type="inferred from homology"/>
<dbReference type="InterPro" id="IPR004299">
    <property type="entry name" value="MBOAT_fam"/>
</dbReference>
<comment type="subcellular location">
    <subcellularLocation>
        <location evidence="1">Cell membrane</location>
        <topology evidence="1">Multi-pass membrane protein</topology>
    </subcellularLocation>
</comment>
<keyword evidence="16" id="KW-1185">Reference proteome</keyword>
<comment type="similarity">
    <text evidence="3 13">Belongs to the membrane-bound acyltransferase family.</text>
</comment>
<evidence type="ECO:0000256" key="10">
    <source>
        <dbReference type="ARBA" id="ARBA00023136"/>
    </source>
</evidence>
<dbReference type="GO" id="GO:0005886">
    <property type="term" value="C:plasma membrane"/>
    <property type="evidence" value="ECO:0007669"/>
    <property type="project" value="UniProtKB-SubCell"/>
</dbReference>
<evidence type="ECO:0000256" key="1">
    <source>
        <dbReference type="ARBA" id="ARBA00004651"/>
    </source>
</evidence>
<reference evidence="15 16" key="1">
    <citation type="submission" date="2020-02" db="EMBL/GenBank/DDBJ databases">
        <title>complete genome sequence of Rhodobacteraceae bacterium.</title>
        <authorList>
            <person name="Park J."/>
            <person name="Kim Y.-S."/>
            <person name="Kim K.-H."/>
        </authorList>
    </citation>
    <scope>NUCLEOTIDE SEQUENCE [LARGE SCALE GENOMIC DNA]</scope>
    <source>
        <strain evidence="15 16">RR4-56</strain>
    </source>
</reference>
<sequence>MLFNSLVFILGFLPVAVIGYYALAATRLTFLRLHFLVLMSLIFYGYWTPQYTVLLAVSVIGNYLLGLMISAERTGAGARRALVILGVLLNLGALGYFKYANFFMDNLALVFGDGFAIEKIVLPLAISFYTFQQVAFLVDLGRGQIRLGGPIGYTAFVIFFPQLIAGPIVQFQELVPQLVARPRLRRALENILIGLTIFGIGLFKKTVLADSAALYASPVFDAARDGAAPGLAASWGAAFAYTLQVYFDFAGYSDMAIGLARMFGMKLPLNFHSPLRSRSINDLWRRWHMTLGRFVRTYVFSPLSLPLARWSAERGHGRWTGQFVSVLLPLFISMIIIGVWHGAGWTFFLFGAMHGGYMVINEAWSFARRRRKGQGRPPEWLAALFAGWRARALTLLAFVVASVPFRAEGMAAVGRIFGGMIGLNGESGFAAAWPLGVGGLLALLAIGYLIVLLAPNTQQIMARTGPALDWPQWREVGSPVISFRWKPEPAWCFVGGAVFLLGLAFVLRGTTEFIYFNF</sequence>
<evidence type="ECO:0000256" key="4">
    <source>
        <dbReference type="ARBA" id="ARBA00016084"/>
    </source>
</evidence>
<evidence type="ECO:0000256" key="6">
    <source>
        <dbReference type="ARBA" id="ARBA00022679"/>
    </source>
</evidence>
<feature type="transmembrane region" description="Helical" evidence="14">
    <location>
        <begin position="319"/>
        <end position="337"/>
    </location>
</feature>
<evidence type="ECO:0000256" key="9">
    <source>
        <dbReference type="ARBA" id="ARBA00022989"/>
    </source>
</evidence>
<keyword evidence="7 14" id="KW-0812">Transmembrane</keyword>
<evidence type="ECO:0000256" key="3">
    <source>
        <dbReference type="ARBA" id="ARBA00010323"/>
    </source>
</evidence>
<dbReference type="RefSeq" id="WP_165100561.1">
    <property type="nucleotide sequence ID" value="NZ_CP049056.1"/>
</dbReference>
<protein>
    <recommendedName>
        <fullName evidence="4">Probable alginate O-acetylase AlgI</fullName>
    </recommendedName>
    <alternativeName>
        <fullName evidence="12">Alginate biosynthesis protein AlgI</fullName>
    </alternativeName>
</protein>
<dbReference type="PIRSF" id="PIRSF500217">
    <property type="entry name" value="AlgI"/>
    <property type="match status" value="1"/>
</dbReference>
<feature type="transmembrane region" description="Helical" evidence="14">
    <location>
        <begin position="6"/>
        <end position="23"/>
    </location>
</feature>
<feature type="transmembrane region" description="Helical" evidence="14">
    <location>
        <begin position="191"/>
        <end position="208"/>
    </location>
</feature>
<accession>A0A7L5BY04</accession>
<feature type="transmembrane region" description="Helical" evidence="14">
    <location>
        <begin position="81"/>
        <end position="100"/>
    </location>
</feature>
<gene>
    <name evidence="15" type="ORF">G5B40_15995</name>
</gene>
<dbReference type="GO" id="GO:0042121">
    <property type="term" value="P:alginic acid biosynthetic process"/>
    <property type="evidence" value="ECO:0007669"/>
    <property type="project" value="UniProtKB-KW"/>
</dbReference>
<dbReference type="InterPro" id="IPR028362">
    <property type="entry name" value="AlgI"/>
</dbReference>
<keyword evidence="9 14" id="KW-1133">Transmembrane helix</keyword>
<keyword evidence="8" id="KW-0016">Alginate biosynthesis</keyword>
<dbReference type="GO" id="GO:0016746">
    <property type="term" value="F:acyltransferase activity"/>
    <property type="evidence" value="ECO:0007669"/>
    <property type="project" value="UniProtKB-KW"/>
</dbReference>
<dbReference type="PANTHER" id="PTHR13285:SF23">
    <property type="entry name" value="TEICHOIC ACID D-ALANYLTRANSFERASE"/>
    <property type="match status" value="1"/>
</dbReference>
<dbReference type="Proteomes" id="UP000503336">
    <property type="component" value="Chromosome"/>
</dbReference>
<dbReference type="AlphaFoldDB" id="A0A7L5BY04"/>
<keyword evidence="6 13" id="KW-0808">Transferase</keyword>
<dbReference type="InterPro" id="IPR024194">
    <property type="entry name" value="Ac/AlaTfrase_AlgI/DltB"/>
</dbReference>
<dbReference type="Pfam" id="PF03062">
    <property type="entry name" value="MBOAT"/>
    <property type="match status" value="1"/>
</dbReference>
<feature type="transmembrane region" description="Helical" evidence="14">
    <location>
        <begin position="490"/>
        <end position="507"/>
    </location>
</feature>
<feature type="transmembrane region" description="Helical" evidence="14">
    <location>
        <begin position="150"/>
        <end position="171"/>
    </location>
</feature>
<dbReference type="InterPro" id="IPR051085">
    <property type="entry name" value="MB_O-acyltransferase"/>
</dbReference>
<feature type="transmembrane region" description="Helical" evidence="14">
    <location>
        <begin position="53"/>
        <end position="69"/>
    </location>
</feature>
<dbReference type="KEGG" id="hdh:G5B40_15995"/>
<evidence type="ECO:0000256" key="11">
    <source>
        <dbReference type="ARBA" id="ARBA00023315"/>
    </source>
</evidence>
<keyword evidence="10 13" id="KW-0472">Membrane</keyword>
<evidence type="ECO:0000313" key="16">
    <source>
        <dbReference type="Proteomes" id="UP000503336"/>
    </source>
</evidence>
<evidence type="ECO:0000313" key="15">
    <source>
        <dbReference type="EMBL" id="QIE56805.1"/>
    </source>
</evidence>
<name>A0A7L5BY04_9RHOB</name>